<dbReference type="EMBL" id="JABFUD020000025">
    <property type="protein sequence ID" value="KAI5059640.1"/>
    <property type="molecule type" value="Genomic_DNA"/>
</dbReference>
<reference evidence="2" key="1">
    <citation type="submission" date="2021-01" db="EMBL/GenBank/DDBJ databases">
        <title>Adiantum capillus-veneris genome.</title>
        <authorList>
            <person name="Fang Y."/>
            <person name="Liao Q."/>
        </authorList>
    </citation>
    <scope>NUCLEOTIDE SEQUENCE</scope>
    <source>
        <strain evidence="2">H3</strain>
        <tissue evidence="2">Leaf</tissue>
    </source>
</reference>
<evidence type="ECO:0000256" key="1">
    <source>
        <dbReference type="SAM" id="Coils"/>
    </source>
</evidence>
<proteinExistence type="predicted"/>
<evidence type="ECO:0000313" key="2">
    <source>
        <dbReference type="EMBL" id="KAI5059640.1"/>
    </source>
</evidence>
<keyword evidence="1" id="KW-0175">Coiled coil</keyword>
<dbReference type="AlphaFoldDB" id="A0A9D4U2B0"/>
<gene>
    <name evidence="2" type="ORF">GOP47_0025959</name>
</gene>
<comment type="caution">
    <text evidence="2">The sequence shown here is derived from an EMBL/GenBank/DDBJ whole genome shotgun (WGS) entry which is preliminary data.</text>
</comment>
<dbReference type="Proteomes" id="UP000886520">
    <property type="component" value="Chromosome 25"/>
</dbReference>
<protein>
    <submittedName>
        <fullName evidence="2">Uncharacterized protein</fullName>
    </submittedName>
</protein>
<accession>A0A9D4U2B0</accession>
<evidence type="ECO:0000313" key="3">
    <source>
        <dbReference type="Proteomes" id="UP000886520"/>
    </source>
</evidence>
<organism evidence="2 3">
    <name type="scientific">Adiantum capillus-veneris</name>
    <name type="common">Maidenhair fern</name>
    <dbReference type="NCBI Taxonomy" id="13818"/>
    <lineage>
        <taxon>Eukaryota</taxon>
        <taxon>Viridiplantae</taxon>
        <taxon>Streptophyta</taxon>
        <taxon>Embryophyta</taxon>
        <taxon>Tracheophyta</taxon>
        <taxon>Polypodiopsida</taxon>
        <taxon>Polypodiidae</taxon>
        <taxon>Polypodiales</taxon>
        <taxon>Pteridineae</taxon>
        <taxon>Pteridaceae</taxon>
        <taxon>Vittarioideae</taxon>
        <taxon>Adiantum</taxon>
    </lineage>
</organism>
<keyword evidence="3" id="KW-1185">Reference proteome</keyword>
<sequence length="114" mass="12894">MGEFQKENQNLKDRVAQLEAENELLRSDAEELTKKVKESKVVLTTKSDVPEPVLNVDLGEVRMEEQTLVAEKKFIDQQELLSSPMKASPPRGRFSMLTSYNLNSARGGHFLKCV</sequence>
<name>A0A9D4U2B0_ADICA</name>
<feature type="coiled-coil region" evidence="1">
    <location>
        <begin position="1"/>
        <end position="35"/>
    </location>
</feature>